<evidence type="ECO:0000313" key="1">
    <source>
        <dbReference type="EMBL" id="SNS06875.1"/>
    </source>
</evidence>
<keyword evidence="2" id="KW-1185">Reference proteome</keyword>
<proteinExistence type="predicted"/>
<evidence type="ECO:0008006" key="3">
    <source>
        <dbReference type="Google" id="ProtNLM"/>
    </source>
</evidence>
<gene>
    <name evidence="1" type="ORF">SAMN06264365_109192</name>
</gene>
<sequence length="195" mass="22380">MLIKVTGQITDAEMLEAAWGLYLEAFEELNSRAVQRHLMYRSEFDEVMQDPRVDKYLALEIDGTLVGLSCYTNNLDAIPLIAPAYFERHYPEHYHAKRIWYIVFVAVKPAAQGRDAFAQMSEQMYLVAATQNGLVGLDVCSYNDDVRHMSRVFRLLIGRLCNFNMTFEQIDQQSFWLYNFPAVGAEHAADLPRAA</sequence>
<reference evidence="1 2" key="1">
    <citation type="submission" date="2017-06" db="EMBL/GenBank/DDBJ databases">
        <authorList>
            <person name="Kim H.J."/>
            <person name="Triplett B.A."/>
        </authorList>
    </citation>
    <scope>NUCLEOTIDE SEQUENCE [LARGE SCALE GENOMIC DNA]</scope>
    <source>
        <strain evidence="1 2">DSM 43151</strain>
    </source>
</reference>
<name>A0A239BFQ6_9ACTN</name>
<evidence type="ECO:0000313" key="2">
    <source>
        <dbReference type="Proteomes" id="UP000198415"/>
    </source>
</evidence>
<dbReference type="OrthoDB" id="4546222at2"/>
<dbReference type="InterPro" id="IPR016181">
    <property type="entry name" value="Acyl_CoA_acyltransferase"/>
</dbReference>
<dbReference type="EMBL" id="FZNR01000009">
    <property type="protein sequence ID" value="SNS06875.1"/>
    <property type="molecule type" value="Genomic_DNA"/>
</dbReference>
<dbReference type="SUPFAM" id="SSF55729">
    <property type="entry name" value="Acyl-CoA N-acyltransferases (Nat)"/>
    <property type="match status" value="1"/>
</dbReference>
<accession>A0A239BFQ6</accession>
<dbReference type="Proteomes" id="UP000198415">
    <property type="component" value="Unassembled WGS sequence"/>
</dbReference>
<dbReference type="Gene3D" id="3.40.630.30">
    <property type="match status" value="1"/>
</dbReference>
<protein>
    <recommendedName>
        <fullName evidence="3">N-acetyltransferase domain-containing protein</fullName>
    </recommendedName>
</protein>
<dbReference type="RefSeq" id="WP_089295431.1">
    <property type="nucleotide sequence ID" value="NZ_BOMU01000060.1"/>
</dbReference>
<dbReference type="AlphaFoldDB" id="A0A239BFQ6"/>
<organism evidence="1 2">
    <name type="scientific">Actinoplanes regularis</name>
    <dbReference type="NCBI Taxonomy" id="52697"/>
    <lineage>
        <taxon>Bacteria</taxon>
        <taxon>Bacillati</taxon>
        <taxon>Actinomycetota</taxon>
        <taxon>Actinomycetes</taxon>
        <taxon>Micromonosporales</taxon>
        <taxon>Micromonosporaceae</taxon>
        <taxon>Actinoplanes</taxon>
    </lineage>
</organism>